<keyword evidence="4" id="KW-1185">Reference proteome</keyword>
<feature type="chain" id="PRO_5017261682" evidence="2">
    <location>
        <begin position="27"/>
        <end position="519"/>
    </location>
</feature>
<protein>
    <submittedName>
        <fullName evidence="3">Uncharacterized protein</fullName>
    </submittedName>
</protein>
<feature type="signal peptide" evidence="2">
    <location>
        <begin position="1"/>
        <end position="26"/>
    </location>
</feature>
<evidence type="ECO:0000256" key="2">
    <source>
        <dbReference type="SAM" id="SignalP"/>
    </source>
</evidence>
<feature type="compositionally biased region" description="Polar residues" evidence="1">
    <location>
        <begin position="496"/>
        <end position="508"/>
    </location>
</feature>
<dbReference type="STRING" id="405436.SAMN05444365_109102"/>
<reference evidence="4" key="1">
    <citation type="submission" date="2016-10" db="EMBL/GenBank/DDBJ databases">
        <authorList>
            <person name="Varghese N."/>
            <person name="Submissions S."/>
        </authorList>
    </citation>
    <scope>NUCLEOTIDE SEQUENCE [LARGE SCALE GENOMIC DNA]</scope>
    <source>
        <strain evidence="4">DSM 45245</strain>
    </source>
</reference>
<name>A0A1H3RX48_9ACTN</name>
<organism evidence="3 4">
    <name type="scientific">Micromonospora pattaloongensis</name>
    <dbReference type="NCBI Taxonomy" id="405436"/>
    <lineage>
        <taxon>Bacteria</taxon>
        <taxon>Bacillati</taxon>
        <taxon>Actinomycetota</taxon>
        <taxon>Actinomycetes</taxon>
        <taxon>Micromonosporales</taxon>
        <taxon>Micromonosporaceae</taxon>
        <taxon>Micromonospora</taxon>
    </lineage>
</organism>
<evidence type="ECO:0000313" key="4">
    <source>
        <dbReference type="Proteomes" id="UP000242415"/>
    </source>
</evidence>
<evidence type="ECO:0000256" key="1">
    <source>
        <dbReference type="SAM" id="MobiDB-lite"/>
    </source>
</evidence>
<dbReference type="AlphaFoldDB" id="A0A1H3RX48"/>
<dbReference type="RefSeq" id="WP_139307384.1">
    <property type="nucleotide sequence ID" value="NZ_FNPH01000009.1"/>
</dbReference>
<keyword evidence="2" id="KW-0732">Signal</keyword>
<evidence type="ECO:0000313" key="3">
    <source>
        <dbReference type="EMBL" id="SDZ29439.1"/>
    </source>
</evidence>
<accession>A0A1H3RX48</accession>
<proteinExistence type="predicted"/>
<dbReference type="EMBL" id="FNPH01000009">
    <property type="protein sequence ID" value="SDZ29439.1"/>
    <property type="molecule type" value="Genomic_DNA"/>
</dbReference>
<dbReference type="Proteomes" id="UP000242415">
    <property type="component" value="Unassembled WGS sequence"/>
</dbReference>
<dbReference type="OrthoDB" id="9758917at2"/>
<feature type="region of interest" description="Disordered" evidence="1">
    <location>
        <begin position="493"/>
        <end position="519"/>
    </location>
</feature>
<sequence length="519" mass="52497">MRPKPVVALLVSLVVAGGATPDPATAAPHAGVVAQIAATDGAVGDRVRPYEGLIEPVTTATRPLPPLPTEALATAVTALSAQLGFTQDAGARIRAAALPPTVAGRLANLLGDIAACRAVTAAGFATLTPGRLADALRTGAGLDPTQFAGIRGCAQRVWTATGELELALRQPAAAADECTPVNAAPVDIWPVLRFEPSCADHTYPNDYLLVVDAGGNDTYRNNAGSNLVDVNFSPAGSAVTGLRGVGPAKGCQRAIPGLTAADCLPAAAVLLDLQGRDTYGVRETPDHDAGCTTDPVVRRMMTGGAGFLGVGILRDADSSPDRYTGKTGSLGAGHIFGVGMLSDAGGDDTYDAVRNSQGFALVGGFGLLRDEAGDDTYGFTMPAPIDPAAPNQTEGAGGVRDDEGEGLCDRIPRFTQGAANVTPASVGLLIDDAGRDDYHGAFVVEFTGPFQIPSVRAGSLGFGNNQSLGVFVDRGGDDVYRADGEPAVAGVPRRGNGTTVAPGNDSTGSGAGAGLFIDG</sequence>
<gene>
    <name evidence="3" type="ORF">SAMN05444365_109102</name>
</gene>